<evidence type="ECO:0000256" key="6">
    <source>
        <dbReference type="ARBA" id="ARBA00022741"/>
    </source>
</evidence>
<dbReference type="Gene3D" id="3.40.50.300">
    <property type="entry name" value="P-loop containing nucleotide triphosphate hydrolases"/>
    <property type="match status" value="1"/>
</dbReference>
<evidence type="ECO:0000313" key="15">
    <source>
        <dbReference type="Proteomes" id="UP000242498"/>
    </source>
</evidence>
<proteinExistence type="inferred from homology"/>
<feature type="site" description="Interaction with substrate tRNA" evidence="10">
    <location>
        <position position="102"/>
    </location>
</feature>
<feature type="region of interest" description="Interaction with substrate tRNA" evidence="10">
    <location>
        <begin position="160"/>
        <end position="164"/>
    </location>
</feature>
<dbReference type="EMBL" id="LT907782">
    <property type="protein sequence ID" value="SNX59313.1"/>
    <property type="molecule type" value="Genomic_DNA"/>
</dbReference>
<keyword evidence="7 10" id="KW-0067">ATP-binding</keyword>
<evidence type="ECO:0000256" key="4">
    <source>
        <dbReference type="ARBA" id="ARBA00022679"/>
    </source>
</evidence>
<feature type="region of interest" description="Interaction with substrate tRNA" evidence="10">
    <location>
        <begin position="36"/>
        <end position="39"/>
    </location>
</feature>
<accession>A0A285BWU3</accession>
<evidence type="ECO:0000256" key="10">
    <source>
        <dbReference type="HAMAP-Rule" id="MF_00185"/>
    </source>
</evidence>
<comment type="function">
    <text evidence="2 10 12">Catalyzes the transfer of a dimethylallyl group onto the adenine at position 37 in tRNAs that read codons beginning with uridine, leading to the formation of N6-(dimethylallyl)adenosine (i(6)A).</text>
</comment>
<name>A0A285BWU3_9PROT</name>
<dbReference type="FunFam" id="1.10.20.140:FF:000001">
    <property type="entry name" value="tRNA dimethylallyltransferase"/>
    <property type="match status" value="1"/>
</dbReference>
<dbReference type="RefSeq" id="WP_096292068.1">
    <property type="nucleotide sequence ID" value="NZ_LT907782.1"/>
</dbReference>
<evidence type="ECO:0000256" key="1">
    <source>
        <dbReference type="ARBA" id="ARBA00001946"/>
    </source>
</evidence>
<evidence type="ECO:0000256" key="3">
    <source>
        <dbReference type="ARBA" id="ARBA00005842"/>
    </source>
</evidence>
<comment type="subunit">
    <text evidence="10">Monomer.</text>
</comment>
<dbReference type="GO" id="GO:0006400">
    <property type="term" value="P:tRNA modification"/>
    <property type="evidence" value="ECO:0007669"/>
    <property type="project" value="TreeGrafter"/>
</dbReference>
<dbReference type="Gene3D" id="1.10.20.140">
    <property type="match status" value="1"/>
</dbReference>
<evidence type="ECO:0000313" key="14">
    <source>
        <dbReference type="EMBL" id="SNX59313.1"/>
    </source>
</evidence>
<reference evidence="14 15" key="1">
    <citation type="submission" date="2017-08" db="EMBL/GenBank/DDBJ databases">
        <authorList>
            <person name="de Groot N.N."/>
        </authorList>
    </citation>
    <scope>NUCLEOTIDE SEQUENCE [LARGE SCALE GENOMIC DNA]</scope>
    <source>
        <strain evidence="14 15">Nm15</strain>
    </source>
</reference>
<dbReference type="InterPro" id="IPR018022">
    <property type="entry name" value="IPT"/>
</dbReference>
<evidence type="ECO:0000256" key="9">
    <source>
        <dbReference type="ARBA" id="ARBA00049563"/>
    </source>
</evidence>
<dbReference type="GO" id="GO:0052381">
    <property type="term" value="F:tRNA dimethylallyltransferase activity"/>
    <property type="evidence" value="ECO:0007669"/>
    <property type="project" value="UniProtKB-UniRule"/>
</dbReference>
<evidence type="ECO:0000256" key="13">
    <source>
        <dbReference type="RuleBase" id="RU003785"/>
    </source>
</evidence>
<comment type="caution">
    <text evidence="10">Lacks conserved residue(s) required for the propagation of feature annotation.</text>
</comment>
<evidence type="ECO:0000256" key="5">
    <source>
        <dbReference type="ARBA" id="ARBA00022694"/>
    </source>
</evidence>
<keyword evidence="6 10" id="KW-0547">Nucleotide-binding</keyword>
<comment type="cofactor">
    <cofactor evidence="1 10">
        <name>Mg(2+)</name>
        <dbReference type="ChEBI" id="CHEBI:18420"/>
    </cofactor>
</comment>
<dbReference type="PANTHER" id="PTHR11088:SF60">
    <property type="entry name" value="TRNA DIMETHYLALLYLTRANSFERASE"/>
    <property type="match status" value="1"/>
</dbReference>
<dbReference type="GO" id="GO:0005524">
    <property type="term" value="F:ATP binding"/>
    <property type="evidence" value="ECO:0007669"/>
    <property type="project" value="UniProtKB-UniRule"/>
</dbReference>
<dbReference type="EC" id="2.5.1.75" evidence="10"/>
<dbReference type="InterPro" id="IPR039657">
    <property type="entry name" value="Dimethylallyltransferase"/>
</dbReference>
<dbReference type="OrthoDB" id="9776390at2"/>
<dbReference type="Proteomes" id="UP000242498">
    <property type="component" value="Chromosome I"/>
</dbReference>
<dbReference type="Pfam" id="PF01715">
    <property type="entry name" value="IPPT"/>
    <property type="match status" value="1"/>
</dbReference>
<comment type="catalytic activity">
    <reaction evidence="9 10 11">
        <text>adenosine(37) in tRNA + dimethylallyl diphosphate = N(6)-dimethylallyladenosine(37) in tRNA + diphosphate</text>
        <dbReference type="Rhea" id="RHEA:26482"/>
        <dbReference type="Rhea" id="RHEA-COMP:10162"/>
        <dbReference type="Rhea" id="RHEA-COMP:10375"/>
        <dbReference type="ChEBI" id="CHEBI:33019"/>
        <dbReference type="ChEBI" id="CHEBI:57623"/>
        <dbReference type="ChEBI" id="CHEBI:74411"/>
        <dbReference type="ChEBI" id="CHEBI:74415"/>
        <dbReference type="EC" id="2.5.1.75"/>
    </reaction>
</comment>
<evidence type="ECO:0000256" key="12">
    <source>
        <dbReference type="RuleBase" id="RU003784"/>
    </source>
</evidence>
<gene>
    <name evidence="10" type="primary">miaA</name>
    <name evidence="14" type="ORF">SAMN06296273_0752</name>
</gene>
<dbReference type="AlphaFoldDB" id="A0A285BWU3"/>
<dbReference type="HAMAP" id="MF_00185">
    <property type="entry name" value="IPP_trans"/>
    <property type="match status" value="1"/>
</dbReference>
<feature type="site" description="Interaction with substrate tRNA" evidence="10">
    <location>
        <position position="124"/>
    </location>
</feature>
<comment type="similarity">
    <text evidence="3 10 13">Belongs to the IPP transferase family.</text>
</comment>
<evidence type="ECO:0000256" key="8">
    <source>
        <dbReference type="ARBA" id="ARBA00022842"/>
    </source>
</evidence>
<dbReference type="PANTHER" id="PTHR11088">
    <property type="entry name" value="TRNA DIMETHYLALLYLTRANSFERASE"/>
    <property type="match status" value="1"/>
</dbReference>
<feature type="region of interest" description="Interaction with substrate tRNA" evidence="10">
    <location>
        <begin position="243"/>
        <end position="248"/>
    </location>
</feature>
<dbReference type="NCBIfam" id="TIGR00174">
    <property type="entry name" value="miaA"/>
    <property type="match status" value="1"/>
</dbReference>
<evidence type="ECO:0000256" key="2">
    <source>
        <dbReference type="ARBA" id="ARBA00003213"/>
    </source>
</evidence>
<keyword evidence="8 10" id="KW-0460">Magnesium</keyword>
<sequence length="318" mass="35899">MQNPTAIFLMGPTASGKSQIALDITRNFPSEIISVDSAQVYRYMDIGTAKPRQEILAHAPHHLINLIDPDQSYSAAQFRQDALSIMQDISSRNKIPLLVGGTMLYFRALQQGLSALPAADQDLRLTLENMAEKHGWPAMHQKLSELDPIIAARIKPTDSQRIQRALEVCYLTQQPMSEILKNFQPADFPYRKISIALIPSERSQLHLRIAERFRGMLNAGLIEEVQSIRQNFPTLGVESPSMRCVGYRQACLYLDNKIDSDELHDMGIAATRQLAKRQLTWLRSIRVTDKIYELDCLSSDLSAQVNNLIRTAIEIRAD</sequence>
<protein>
    <recommendedName>
        <fullName evidence="10">tRNA dimethylallyltransferase</fullName>
        <ecNumber evidence="10">2.5.1.75</ecNumber>
    </recommendedName>
    <alternativeName>
        <fullName evidence="10">Dimethylallyl diphosphate:tRNA dimethylallyltransferase</fullName>
        <shortName evidence="10">DMAPP:tRNA dimethylallyltransferase</shortName>
        <shortName evidence="10">DMATase</shortName>
    </alternativeName>
    <alternativeName>
        <fullName evidence="10">Isopentenyl-diphosphate:tRNA isopentenyltransferase</fullName>
        <shortName evidence="10">IPP transferase</shortName>
        <shortName evidence="10">IPPT</shortName>
        <shortName evidence="10">IPTase</shortName>
    </alternativeName>
</protein>
<dbReference type="SUPFAM" id="SSF52540">
    <property type="entry name" value="P-loop containing nucleoside triphosphate hydrolases"/>
    <property type="match status" value="1"/>
</dbReference>
<organism evidence="14 15">
    <name type="scientific">Nitrosomonas ureae</name>
    <dbReference type="NCBI Taxonomy" id="44577"/>
    <lineage>
        <taxon>Bacteria</taxon>
        <taxon>Pseudomonadati</taxon>
        <taxon>Pseudomonadota</taxon>
        <taxon>Betaproteobacteria</taxon>
        <taxon>Nitrosomonadales</taxon>
        <taxon>Nitrosomonadaceae</taxon>
        <taxon>Nitrosomonas</taxon>
    </lineage>
</organism>
<keyword evidence="4 10" id="KW-0808">Transferase</keyword>
<evidence type="ECO:0000256" key="7">
    <source>
        <dbReference type="ARBA" id="ARBA00022840"/>
    </source>
</evidence>
<dbReference type="InterPro" id="IPR027417">
    <property type="entry name" value="P-loop_NTPase"/>
</dbReference>
<feature type="binding site" evidence="10">
    <location>
        <begin position="11"/>
        <end position="18"/>
    </location>
    <ligand>
        <name>ATP</name>
        <dbReference type="ChEBI" id="CHEBI:30616"/>
    </ligand>
</feature>
<evidence type="ECO:0000256" key="11">
    <source>
        <dbReference type="RuleBase" id="RU003783"/>
    </source>
</evidence>
<feature type="binding site" evidence="10">
    <location>
        <begin position="13"/>
        <end position="18"/>
    </location>
    <ligand>
        <name>substrate</name>
    </ligand>
</feature>
<keyword evidence="5 10" id="KW-0819">tRNA processing</keyword>